<reference evidence="2 3" key="1">
    <citation type="submission" date="2023-07" db="EMBL/GenBank/DDBJ databases">
        <title>Sequencing the genomes of 1000 actinobacteria strains.</title>
        <authorList>
            <person name="Klenk H.-P."/>
        </authorList>
    </citation>
    <scope>NUCLEOTIDE SEQUENCE [LARGE SCALE GENOMIC DNA]</scope>
    <source>
        <strain evidence="2 3">DSM 40229</strain>
    </source>
</reference>
<evidence type="ECO:0000313" key="3">
    <source>
        <dbReference type="Proteomes" id="UP001231675"/>
    </source>
</evidence>
<dbReference type="EMBL" id="JAURUD010000001">
    <property type="protein sequence ID" value="MDP9679860.1"/>
    <property type="molecule type" value="Genomic_DNA"/>
</dbReference>
<protein>
    <submittedName>
        <fullName evidence="2">Uncharacterized protein</fullName>
    </submittedName>
</protein>
<organism evidence="2 3">
    <name type="scientific">Streptomyces griseoviridis</name>
    <dbReference type="NCBI Taxonomy" id="45398"/>
    <lineage>
        <taxon>Bacteria</taxon>
        <taxon>Bacillati</taxon>
        <taxon>Actinomycetota</taxon>
        <taxon>Actinomycetes</taxon>
        <taxon>Kitasatosporales</taxon>
        <taxon>Streptomycetaceae</taxon>
        <taxon>Streptomyces</taxon>
    </lineage>
</organism>
<evidence type="ECO:0000256" key="1">
    <source>
        <dbReference type="SAM" id="MobiDB-lite"/>
    </source>
</evidence>
<proteinExistence type="predicted"/>
<comment type="caution">
    <text evidence="2">The sequence shown here is derived from an EMBL/GenBank/DDBJ whole genome shotgun (WGS) entry which is preliminary data.</text>
</comment>
<feature type="compositionally biased region" description="Basic residues" evidence="1">
    <location>
        <begin position="252"/>
        <end position="266"/>
    </location>
</feature>
<feature type="compositionally biased region" description="Low complexity" evidence="1">
    <location>
        <begin position="212"/>
        <end position="222"/>
    </location>
</feature>
<feature type="compositionally biased region" description="Low complexity" evidence="1">
    <location>
        <begin position="230"/>
        <end position="240"/>
    </location>
</feature>
<feature type="compositionally biased region" description="Basic and acidic residues" evidence="1">
    <location>
        <begin position="154"/>
        <end position="171"/>
    </location>
</feature>
<name>A0ABT9L832_STRGD</name>
<feature type="region of interest" description="Disordered" evidence="1">
    <location>
        <begin position="1"/>
        <end position="272"/>
    </location>
</feature>
<gene>
    <name evidence="2" type="ORF">J2S47_000362</name>
</gene>
<accession>A0ABT9L832</accession>
<keyword evidence="3" id="KW-1185">Reference proteome</keyword>
<feature type="compositionally biased region" description="Low complexity" evidence="1">
    <location>
        <begin position="172"/>
        <end position="181"/>
    </location>
</feature>
<sequence>MPPARGPASNAVTPVPPPIRRGSGASGPPCAVVPTMADREPQDAVQAVQAVQEGRSGHARHRDRPTGGRGGAGRRLPGPGAPGQGAGPARAGRRPGRRGRHPAGVRRRLARPPGLPPGARHAAHPASEHRPPQDRRRRPGRPDLPLRPGGGGRRGPDGRTGRSGRTARDGPRPAADPAGTGQAASRPADGAAACPLRRPVADPDRRTRRPAARTPSRATPGAGRTGCATASASGPSPESPGVRDPGRTWLPGHRRGTRCAARKHRAGGQGRSAWQCVIDWSRRARDRCGRFWPIPTVT</sequence>
<feature type="compositionally biased region" description="Basic residues" evidence="1">
    <location>
        <begin position="91"/>
        <end position="110"/>
    </location>
</feature>
<evidence type="ECO:0000313" key="2">
    <source>
        <dbReference type="EMBL" id="MDP9679860.1"/>
    </source>
</evidence>
<dbReference type="Proteomes" id="UP001231675">
    <property type="component" value="Unassembled WGS sequence"/>
</dbReference>